<organism evidence="2">
    <name type="scientific">Lygus hesperus</name>
    <name type="common">Western plant bug</name>
    <dbReference type="NCBI Taxonomy" id="30085"/>
    <lineage>
        <taxon>Eukaryota</taxon>
        <taxon>Metazoa</taxon>
        <taxon>Ecdysozoa</taxon>
        <taxon>Arthropoda</taxon>
        <taxon>Hexapoda</taxon>
        <taxon>Insecta</taxon>
        <taxon>Pterygota</taxon>
        <taxon>Neoptera</taxon>
        <taxon>Paraneoptera</taxon>
        <taxon>Hemiptera</taxon>
        <taxon>Heteroptera</taxon>
        <taxon>Panheteroptera</taxon>
        <taxon>Cimicomorpha</taxon>
        <taxon>Miridae</taxon>
        <taxon>Mirini</taxon>
        <taxon>Lygus</taxon>
    </lineage>
</organism>
<reference evidence="2" key="2">
    <citation type="submission" date="2014-07" db="EMBL/GenBank/DDBJ databases">
        <authorList>
            <person name="Hull J."/>
        </authorList>
    </citation>
    <scope>NUCLEOTIDE SEQUENCE</scope>
</reference>
<reference evidence="2" key="1">
    <citation type="journal article" date="2014" name="PLoS ONE">
        <title>Transcriptome-Based Identification of ABC Transporters in the Western Tarnished Plant Bug Lygus hesperus.</title>
        <authorList>
            <person name="Hull J.J."/>
            <person name="Chaney K."/>
            <person name="Geib S.M."/>
            <person name="Fabrick J.A."/>
            <person name="Brent C.S."/>
            <person name="Walsh D."/>
            <person name="Lavine L.C."/>
        </authorList>
    </citation>
    <scope>NUCLEOTIDE SEQUENCE</scope>
</reference>
<sequence length="101" mass="11072">MTCLRLDIVGAVERMGGGAEYQLLPGVFFSHRLNKTSPPQEVLKDLSSLTLSVKVLDSVTVNHARKLSEQILSHLIPASIGNVFTVQVLTMNYCFIPGLFV</sequence>
<evidence type="ECO:0000313" key="2">
    <source>
        <dbReference type="EMBL" id="JAG27060.1"/>
    </source>
</evidence>
<evidence type="ECO:0000313" key="1">
    <source>
        <dbReference type="EMBL" id="JAG27058.1"/>
    </source>
</evidence>
<gene>
    <name evidence="2" type="primary">Cabs1_1</name>
    <name evidence="1" type="synonym">Cabs1_0</name>
    <name evidence="2" type="ORF">CM83_20586</name>
    <name evidence="1" type="ORF">CM83_20588</name>
</gene>
<name>A0A0A9YBY3_LYGHE</name>
<proteinExistence type="predicted"/>
<accession>A0A0A9YBY3</accession>
<dbReference type="EMBL" id="GBHO01016544">
    <property type="protein sequence ID" value="JAG27060.1"/>
    <property type="molecule type" value="Transcribed_RNA"/>
</dbReference>
<protein>
    <submittedName>
        <fullName evidence="2">Calcium-binding and spermatid-specific protein 1</fullName>
    </submittedName>
</protein>
<dbReference type="EMBL" id="GBHO01016546">
    <property type="protein sequence ID" value="JAG27058.1"/>
    <property type="molecule type" value="Transcribed_RNA"/>
</dbReference>
<dbReference type="AlphaFoldDB" id="A0A0A9YBY3"/>